<evidence type="ECO:0000313" key="3">
    <source>
        <dbReference type="Proteomes" id="UP000601597"/>
    </source>
</evidence>
<dbReference type="InterPro" id="IPR032811">
    <property type="entry name" value="Put_conjugal_transfer"/>
</dbReference>
<evidence type="ECO:0000256" key="1">
    <source>
        <dbReference type="SAM" id="SignalP"/>
    </source>
</evidence>
<keyword evidence="1" id="KW-0732">Signal</keyword>
<dbReference type="EMBL" id="BMXV01000007">
    <property type="protein sequence ID" value="GGY80792.1"/>
    <property type="molecule type" value="Genomic_DNA"/>
</dbReference>
<dbReference type="RefSeq" id="WP_189577620.1">
    <property type="nucleotide sequence ID" value="NZ_BMXV01000007.1"/>
</dbReference>
<proteinExistence type="predicted"/>
<feature type="chain" id="PRO_5046258681" evidence="1">
    <location>
        <begin position="22"/>
        <end position="417"/>
    </location>
</feature>
<reference evidence="3" key="1">
    <citation type="journal article" date="2019" name="Int. J. Syst. Evol. Microbiol.">
        <title>The Global Catalogue of Microorganisms (GCM) 10K type strain sequencing project: providing services to taxonomists for standard genome sequencing and annotation.</title>
        <authorList>
            <consortium name="The Broad Institute Genomics Platform"/>
            <consortium name="The Broad Institute Genome Sequencing Center for Infectious Disease"/>
            <person name="Wu L."/>
            <person name="Ma J."/>
        </authorList>
    </citation>
    <scope>NUCLEOTIDE SEQUENCE [LARGE SCALE GENOMIC DNA]</scope>
    <source>
        <strain evidence="3">KCTC 22280</strain>
    </source>
</reference>
<dbReference type="Pfam" id="PF13729">
    <property type="entry name" value="TraF_2"/>
    <property type="match status" value="1"/>
</dbReference>
<organism evidence="2 3">
    <name type="scientific">Marinobacter zhanjiangensis</name>
    <dbReference type="NCBI Taxonomy" id="578215"/>
    <lineage>
        <taxon>Bacteria</taxon>
        <taxon>Pseudomonadati</taxon>
        <taxon>Pseudomonadota</taxon>
        <taxon>Gammaproteobacteria</taxon>
        <taxon>Pseudomonadales</taxon>
        <taxon>Marinobacteraceae</taxon>
        <taxon>Marinobacter</taxon>
    </lineage>
</organism>
<comment type="caution">
    <text evidence="2">The sequence shown here is derived from an EMBL/GenBank/DDBJ whole genome shotgun (WGS) entry which is preliminary data.</text>
</comment>
<keyword evidence="3" id="KW-1185">Reference proteome</keyword>
<gene>
    <name evidence="2" type="ORF">GCM10007071_30200</name>
</gene>
<sequence>MKVSRLALAVALSASSTAAIAAPQSFNTARSFAMGGTGVAIAHPATANSANPAMLASKHHDWTDDFGLIIPSINARFADEEEVINQIDDIQDTIDSYNNLVGSNVSAAQVQTEAEKLYDQLEALDRDTMRVDVGAGLSLAIPGEKLAVGVFTNANLRATARGNVDDNDLAQLQAVIDANNSTNPSSLDGNLDSSAHVLAAAVIEAGVSFGRSFELGLENPVQLGVSPKYVQLRTYQYTQFIDDFDEDEFDNGDYESSKSGFNLDLGAAYAFGEEKQWNAGIAVKNLIPMELDSEFDTAKGEEEVTLELDPMVTAGIAHSGEYHVVTAEAELTERKAFGHGDDTQWVAVGAEFDAFRFAQLRVGARQNIASNDDNNGIEEDTQFTAGVGLSPFGARLDIAALVSDADVGGSIELGVAF</sequence>
<accession>A0ABQ3BAB2</accession>
<name>A0ABQ3BAB2_9GAMM</name>
<evidence type="ECO:0000313" key="2">
    <source>
        <dbReference type="EMBL" id="GGY80792.1"/>
    </source>
</evidence>
<feature type="signal peptide" evidence="1">
    <location>
        <begin position="1"/>
        <end position="21"/>
    </location>
</feature>
<dbReference type="Proteomes" id="UP000601597">
    <property type="component" value="Unassembled WGS sequence"/>
</dbReference>
<dbReference type="Gene3D" id="2.40.160.60">
    <property type="entry name" value="Outer membrane protein transport protein (OMPP1/FadL/TodX)"/>
    <property type="match status" value="1"/>
</dbReference>
<protein>
    <submittedName>
        <fullName evidence="2">Conjugal transfer protein TraF</fullName>
    </submittedName>
</protein>